<keyword evidence="4" id="KW-0547">Nucleotide-binding</keyword>
<keyword evidence="5" id="KW-0067">ATP-binding</keyword>
<evidence type="ECO:0000256" key="5">
    <source>
        <dbReference type="ARBA" id="ARBA00022840"/>
    </source>
</evidence>
<dbReference type="SUPFAM" id="SSF52540">
    <property type="entry name" value="P-loop containing nucleoside triphosphate hydrolases"/>
    <property type="match status" value="1"/>
</dbReference>
<dbReference type="InterPro" id="IPR027417">
    <property type="entry name" value="P-loop_NTPase"/>
</dbReference>
<dbReference type="SUPFAM" id="SSF90123">
    <property type="entry name" value="ABC transporter transmembrane region"/>
    <property type="match status" value="1"/>
</dbReference>
<sequence length="577" mass="65166">MGRFNGKNISIFSLLKYEKVKIFIGILLGIISGLLSFVPYVVLYQMILSLINKTLNIHTVLIWALIMVIGAIVQNVLMSATMICTHVAAYNIMHRSKMEALEYLSKVNLGFFNNKSTGELKAALFDDIEKLEIFIAHNLVEIIQAIVIPVIAVVLMLRINVYMTLAMIIPVIVGVFLPTFMMRKYPDLTRKYTNTFSEVMGVTNEYVNCMPIIKMFGLTADKFVKLSKSSKKYTECLKDMAKCSCYPLAFMIVILDSGVLFTLPIGGYLYLNKLISSEEFLVFMLLAMCFYRTFFNLFNIAMGRIELNSGLVNIKQLFSVPVEKNGEKRVKSESLEIEFENVNFGYDENNLVLKNISMKIEPKSFTAFVGESGAGKTTAATLIGRYWSVDSGEIRISGIPIDELSTDSLMASISFVFQDVFMMEDTLFENIRMGLNVNEEEVYYAAQNAQIHDFISGLPDGYNTKIGDKGFQLSGGQKQRISIARAILKNAPIIIFDEATSYSDIENEHKIQIALENLLKNKTVIMIAHRLHTIKNADKIVVFEKGKIVEQGTHKILLDLGGHYADMWNIYMQNYVE</sequence>
<dbReference type="PANTHER" id="PTHR24221:SF654">
    <property type="entry name" value="ATP-BINDING CASSETTE SUB-FAMILY B MEMBER 6"/>
    <property type="match status" value="1"/>
</dbReference>
<comment type="caution">
    <text evidence="11">The sequence shown here is derived from an EMBL/GenBank/DDBJ whole genome shotgun (WGS) entry which is preliminary data.</text>
</comment>
<dbReference type="GO" id="GO:0140359">
    <property type="term" value="F:ABC-type transporter activity"/>
    <property type="evidence" value="ECO:0007669"/>
    <property type="project" value="InterPro"/>
</dbReference>
<keyword evidence="7 8" id="KW-0472">Membrane</keyword>
<dbReference type="EMBL" id="JAAH01000009">
    <property type="protein sequence ID" value="KDE73453.1"/>
    <property type="molecule type" value="Genomic_DNA"/>
</dbReference>
<keyword evidence="3 8" id="KW-0812">Transmembrane</keyword>
<proteinExistence type="predicted"/>
<dbReference type="InterPro" id="IPR017871">
    <property type="entry name" value="ABC_transporter-like_CS"/>
</dbReference>
<feature type="transmembrane region" description="Helical" evidence="8">
    <location>
        <begin position="248"/>
        <end position="268"/>
    </location>
</feature>
<feature type="transmembrane region" description="Helical" evidence="8">
    <location>
        <begin position="62"/>
        <end position="89"/>
    </location>
</feature>
<dbReference type="FunFam" id="3.40.50.300:FF:000287">
    <property type="entry name" value="Multidrug ABC transporter ATP-binding protein"/>
    <property type="match status" value="1"/>
</dbReference>
<dbReference type="GO" id="GO:0005524">
    <property type="term" value="F:ATP binding"/>
    <property type="evidence" value="ECO:0007669"/>
    <property type="project" value="UniProtKB-KW"/>
</dbReference>
<dbReference type="Pfam" id="PF00664">
    <property type="entry name" value="ABC_membrane"/>
    <property type="match status" value="1"/>
</dbReference>
<evidence type="ECO:0000313" key="11">
    <source>
        <dbReference type="EMBL" id="KDE73453.1"/>
    </source>
</evidence>
<dbReference type="InterPro" id="IPR036640">
    <property type="entry name" value="ABC1_TM_sf"/>
</dbReference>
<dbReference type="PROSITE" id="PS50929">
    <property type="entry name" value="ABC_TM1F"/>
    <property type="match status" value="1"/>
</dbReference>
<evidence type="ECO:0000256" key="1">
    <source>
        <dbReference type="ARBA" id="ARBA00004651"/>
    </source>
</evidence>
<dbReference type="PROSITE" id="PS50893">
    <property type="entry name" value="ABC_TRANSPORTER_2"/>
    <property type="match status" value="1"/>
</dbReference>
<feature type="transmembrane region" description="Helical" evidence="8">
    <location>
        <begin position="134"/>
        <end position="155"/>
    </location>
</feature>
<evidence type="ECO:0000256" key="4">
    <source>
        <dbReference type="ARBA" id="ARBA00022741"/>
    </source>
</evidence>
<dbReference type="PROSITE" id="PS00211">
    <property type="entry name" value="ABC_TRANSPORTER_1"/>
    <property type="match status" value="1"/>
</dbReference>
<dbReference type="InterPro" id="IPR039421">
    <property type="entry name" value="Type_1_exporter"/>
</dbReference>
<evidence type="ECO:0000259" key="10">
    <source>
        <dbReference type="PROSITE" id="PS50929"/>
    </source>
</evidence>
<dbReference type="GO" id="GO:0005886">
    <property type="term" value="C:plasma membrane"/>
    <property type="evidence" value="ECO:0007669"/>
    <property type="project" value="UniProtKB-SubCell"/>
</dbReference>
<comment type="subcellular location">
    <subcellularLocation>
        <location evidence="1">Cell membrane</location>
        <topology evidence="1">Multi-pass membrane protein</topology>
    </subcellularLocation>
</comment>
<feature type="domain" description="ABC transporter" evidence="9">
    <location>
        <begin position="337"/>
        <end position="570"/>
    </location>
</feature>
<dbReference type="PANTHER" id="PTHR24221">
    <property type="entry name" value="ATP-BINDING CASSETTE SUB-FAMILY B"/>
    <property type="match status" value="1"/>
</dbReference>
<keyword evidence="6 8" id="KW-1133">Transmembrane helix</keyword>
<name>A0AB73C5I4_9FUSO</name>
<organism evidence="11 12">
    <name type="scientific">Fusobacterium necrophorum DJ-2</name>
    <dbReference type="NCBI Taxonomy" id="1441737"/>
    <lineage>
        <taxon>Bacteria</taxon>
        <taxon>Fusobacteriati</taxon>
        <taxon>Fusobacteriota</taxon>
        <taxon>Fusobacteriia</taxon>
        <taxon>Fusobacteriales</taxon>
        <taxon>Fusobacteriaceae</taxon>
        <taxon>Fusobacterium</taxon>
    </lineage>
</organism>
<accession>A0AB73C5I4</accession>
<feature type="transmembrane region" description="Helical" evidence="8">
    <location>
        <begin position="161"/>
        <end position="181"/>
    </location>
</feature>
<feature type="transmembrane region" description="Helical" evidence="8">
    <location>
        <begin position="20"/>
        <end position="42"/>
    </location>
</feature>
<dbReference type="RefSeq" id="WP_035905140.1">
    <property type="nucleotide sequence ID" value="NZ_JAAH01000009.1"/>
</dbReference>
<feature type="transmembrane region" description="Helical" evidence="8">
    <location>
        <begin position="280"/>
        <end position="298"/>
    </location>
</feature>
<evidence type="ECO:0000313" key="12">
    <source>
        <dbReference type="Proteomes" id="UP000027058"/>
    </source>
</evidence>
<dbReference type="Pfam" id="PF00005">
    <property type="entry name" value="ABC_tran"/>
    <property type="match status" value="1"/>
</dbReference>
<evidence type="ECO:0000259" key="9">
    <source>
        <dbReference type="PROSITE" id="PS50893"/>
    </source>
</evidence>
<evidence type="ECO:0000256" key="2">
    <source>
        <dbReference type="ARBA" id="ARBA00022448"/>
    </source>
</evidence>
<dbReference type="Gene3D" id="1.20.1560.10">
    <property type="entry name" value="ABC transporter type 1, transmembrane domain"/>
    <property type="match status" value="1"/>
</dbReference>
<protein>
    <submittedName>
        <fullName evidence="11">Multidrug ABC transporter</fullName>
    </submittedName>
</protein>
<dbReference type="InterPro" id="IPR003439">
    <property type="entry name" value="ABC_transporter-like_ATP-bd"/>
</dbReference>
<dbReference type="InterPro" id="IPR011527">
    <property type="entry name" value="ABC1_TM_dom"/>
</dbReference>
<evidence type="ECO:0000256" key="3">
    <source>
        <dbReference type="ARBA" id="ARBA00022692"/>
    </source>
</evidence>
<keyword evidence="2" id="KW-0813">Transport</keyword>
<gene>
    <name evidence="11" type="ORF">FUSO8_01555</name>
</gene>
<evidence type="ECO:0000256" key="7">
    <source>
        <dbReference type="ARBA" id="ARBA00023136"/>
    </source>
</evidence>
<evidence type="ECO:0000256" key="6">
    <source>
        <dbReference type="ARBA" id="ARBA00022989"/>
    </source>
</evidence>
<dbReference type="InterPro" id="IPR003593">
    <property type="entry name" value="AAA+_ATPase"/>
</dbReference>
<dbReference type="GO" id="GO:0016887">
    <property type="term" value="F:ATP hydrolysis activity"/>
    <property type="evidence" value="ECO:0007669"/>
    <property type="project" value="InterPro"/>
</dbReference>
<dbReference type="AlphaFoldDB" id="A0AB73C5I4"/>
<dbReference type="SMART" id="SM00382">
    <property type="entry name" value="AAA"/>
    <property type="match status" value="1"/>
</dbReference>
<feature type="domain" description="ABC transmembrane type-1" evidence="10">
    <location>
        <begin position="23"/>
        <end position="288"/>
    </location>
</feature>
<dbReference type="Gene3D" id="3.40.50.300">
    <property type="entry name" value="P-loop containing nucleotide triphosphate hydrolases"/>
    <property type="match status" value="1"/>
</dbReference>
<reference evidence="11 12" key="1">
    <citation type="submission" date="2014-01" db="EMBL/GenBank/DDBJ databases">
        <title>Comparative genomics of Fusobacterium necrophorum wild isolates.</title>
        <authorList>
            <person name="Kittichotirat W."/>
            <person name="Bumgarner R.E."/>
            <person name="Lawrence P."/>
        </authorList>
    </citation>
    <scope>NUCLEOTIDE SEQUENCE [LARGE SCALE GENOMIC DNA]</scope>
    <source>
        <strain evidence="11 12">DJ-2</strain>
    </source>
</reference>
<dbReference type="Proteomes" id="UP000027058">
    <property type="component" value="Unassembled WGS sequence"/>
</dbReference>
<evidence type="ECO:0000256" key="8">
    <source>
        <dbReference type="SAM" id="Phobius"/>
    </source>
</evidence>